<feature type="compositionally biased region" description="Polar residues" evidence="1">
    <location>
        <begin position="1870"/>
        <end position="1895"/>
    </location>
</feature>
<feature type="compositionally biased region" description="Basic and acidic residues" evidence="1">
    <location>
        <begin position="947"/>
        <end position="966"/>
    </location>
</feature>
<dbReference type="InterPro" id="IPR042567">
    <property type="entry name" value="SPIN/Ssty_sf"/>
</dbReference>
<feature type="region of interest" description="Disordered" evidence="1">
    <location>
        <begin position="1165"/>
        <end position="1371"/>
    </location>
</feature>
<feature type="region of interest" description="Disordered" evidence="1">
    <location>
        <begin position="756"/>
        <end position="775"/>
    </location>
</feature>
<feature type="compositionally biased region" description="Polar residues" evidence="1">
    <location>
        <begin position="1729"/>
        <end position="1744"/>
    </location>
</feature>
<organism evidence="2 3">
    <name type="scientific">Salvelinus namaycush</name>
    <name type="common">Lake trout</name>
    <name type="synonym">Salmo namaycush</name>
    <dbReference type="NCBI Taxonomy" id="8040"/>
    <lineage>
        <taxon>Eukaryota</taxon>
        <taxon>Metazoa</taxon>
        <taxon>Chordata</taxon>
        <taxon>Craniata</taxon>
        <taxon>Vertebrata</taxon>
        <taxon>Euteleostomi</taxon>
        <taxon>Actinopterygii</taxon>
        <taxon>Neopterygii</taxon>
        <taxon>Teleostei</taxon>
        <taxon>Protacanthopterygii</taxon>
        <taxon>Salmoniformes</taxon>
        <taxon>Salmonidae</taxon>
        <taxon>Salmoninae</taxon>
        <taxon>Salvelinus</taxon>
    </lineage>
</organism>
<feature type="region of interest" description="Disordered" evidence="1">
    <location>
        <begin position="392"/>
        <end position="462"/>
    </location>
</feature>
<feature type="compositionally biased region" description="Polar residues" evidence="1">
    <location>
        <begin position="1946"/>
        <end position="1955"/>
    </location>
</feature>
<feature type="region of interest" description="Disordered" evidence="1">
    <location>
        <begin position="129"/>
        <end position="155"/>
    </location>
</feature>
<feature type="region of interest" description="Disordered" evidence="1">
    <location>
        <begin position="629"/>
        <end position="654"/>
    </location>
</feature>
<evidence type="ECO:0000256" key="1">
    <source>
        <dbReference type="SAM" id="MobiDB-lite"/>
    </source>
</evidence>
<feature type="compositionally biased region" description="Basic and acidic residues" evidence="1">
    <location>
        <begin position="1063"/>
        <end position="1082"/>
    </location>
</feature>
<feature type="region of interest" description="Disordered" evidence="1">
    <location>
        <begin position="938"/>
        <end position="1090"/>
    </location>
</feature>
<dbReference type="Gene3D" id="2.80.10.70">
    <property type="entry name" value="Spindlin/Ssty"/>
    <property type="match status" value="1"/>
</dbReference>
<dbReference type="GeneID" id="120039941"/>
<evidence type="ECO:0000313" key="3">
    <source>
        <dbReference type="RefSeq" id="XP_038841188.1"/>
    </source>
</evidence>
<feature type="compositionally biased region" description="Polar residues" evidence="1">
    <location>
        <begin position="1967"/>
        <end position="1976"/>
    </location>
</feature>
<feature type="compositionally biased region" description="Low complexity" evidence="1">
    <location>
        <begin position="1257"/>
        <end position="1285"/>
    </location>
</feature>
<feature type="compositionally biased region" description="Low complexity" evidence="1">
    <location>
        <begin position="1192"/>
        <end position="1211"/>
    </location>
</feature>
<keyword evidence="2" id="KW-1185">Reference proteome</keyword>
<dbReference type="Pfam" id="PF17663">
    <property type="entry name" value="DUF5525"/>
    <property type="match status" value="1"/>
</dbReference>
<feature type="region of interest" description="Disordered" evidence="1">
    <location>
        <begin position="488"/>
        <end position="540"/>
    </location>
</feature>
<feature type="compositionally biased region" description="Polar residues" evidence="1">
    <location>
        <begin position="1795"/>
        <end position="1809"/>
    </location>
</feature>
<feature type="compositionally biased region" description="Basic residues" evidence="1">
    <location>
        <begin position="1759"/>
        <end position="1775"/>
    </location>
</feature>
<dbReference type="PANTHER" id="PTHR28422">
    <property type="entry name" value="SIMILAR TO HUMAN CHROMOSOME 15 OPEN READING FRAME 39"/>
    <property type="match status" value="1"/>
</dbReference>
<dbReference type="OrthoDB" id="9908305at2759"/>
<dbReference type="RefSeq" id="XP_038841188.1">
    <property type="nucleotide sequence ID" value="XM_038985260.1"/>
</dbReference>
<reference evidence="3 4" key="1">
    <citation type="submission" date="2025-04" db="UniProtKB">
        <authorList>
            <consortium name="RefSeq"/>
        </authorList>
    </citation>
    <scope>IDENTIFICATION</scope>
    <source>
        <tissue evidence="3 4">White muscle</tissue>
    </source>
</reference>
<feature type="compositionally biased region" description="Low complexity" evidence="1">
    <location>
        <begin position="1896"/>
        <end position="1917"/>
    </location>
</feature>
<protein>
    <submittedName>
        <fullName evidence="3 4">Uncharacterized protein C15orf39 homolog</fullName>
    </submittedName>
</protein>
<name>A0A8U0U673_SALNM</name>
<dbReference type="CTD" id="103189638"/>
<evidence type="ECO:0000313" key="2">
    <source>
        <dbReference type="Proteomes" id="UP000808372"/>
    </source>
</evidence>
<feature type="region of interest" description="Disordered" evidence="1">
    <location>
        <begin position="1944"/>
        <end position="2009"/>
    </location>
</feature>
<feature type="region of interest" description="Disordered" evidence="1">
    <location>
        <begin position="790"/>
        <end position="812"/>
    </location>
</feature>
<feature type="compositionally biased region" description="Basic and acidic residues" evidence="1">
    <location>
        <begin position="1831"/>
        <end position="1852"/>
    </location>
</feature>
<dbReference type="InterPro" id="IPR037656">
    <property type="entry name" value="DUF5525"/>
</dbReference>
<evidence type="ECO:0000313" key="4">
    <source>
        <dbReference type="RefSeq" id="XP_038841189.1"/>
    </source>
</evidence>
<feature type="region of interest" description="Disordered" evidence="1">
    <location>
        <begin position="840"/>
        <end position="902"/>
    </location>
</feature>
<accession>A0A8U0U673</accession>
<feature type="compositionally biased region" description="Low complexity" evidence="1">
    <location>
        <begin position="392"/>
        <end position="435"/>
    </location>
</feature>
<feature type="compositionally biased region" description="Low complexity" evidence="1">
    <location>
        <begin position="1173"/>
        <end position="1185"/>
    </location>
</feature>
<gene>
    <name evidence="3 4" type="primary">cunh15orf39</name>
</gene>
<feature type="compositionally biased region" description="Basic and acidic residues" evidence="1">
    <location>
        <begin position="880"/>
        <end position="902"/>
    </location>
</feature>
<dbReference type="PANTHER" id="PTHR28422:SF1">
    <property type="entry name" value="SIMILAR TO HUMAN CHROMOSOME 15 OPEN READING FRAME 39"/>
    <property type="match status" value="1"/>
</dbReference>
<sequence length="2161" mass="239634">MMSNSSKRVQPSFTVAPVVQSKMHRLEGPIIGSVASTEAGGLSKPASLAHYPSAPHHTPQTQALQNNRAYFTSDLRGHDLSDPDLRPSWSPSKGLLLSRSNVGCSPQSAEEGSLRNHIVYSRAENMTFSTESSSVSGSGSSSSGGGGGGSNSVSAAAQDIPAKQGFTYYTRSPGGLRSPTSGPGTIAMPIAVRKQPPVGGVSLSPQSENSVCLGLAVPNPLYGHPSPCCSELGCTVGQRHSLEQRGGVHRIHPHLNVYEGWMYSPSSHHPRALQLEHGVETERLSDRLPLKDVKDHQQHPSGIPNRASSAQRFPVFMEPTYSIGYPCSPARAILGPSSSFICDPPPSRLSSSPYGADQCQRLQIPSKRPTYHSLVSSHPSCPSSHPSCHPSCSSSHPSSHPSHPSSCSSSHPSCSSSHPSSHPSHPSCHPSHPSHAATYKPMTPSHHGVPVTSQVYQGRSPPNVAKYSQLPVTQPMFYYRPQANVEGESDSCGAGFKDAGGKHRDWEDVMVPNGSKRPLPPSSSQTGPHLATHLPSTSNPSHYLVTQSVYSTDVPMSSHTAPSSHPYLRSFDQPSYHQLYRMPLNAAGQMRVPAIAPERPCASPSPPSSLQQTERPLDYSLPQYRSLVTSPQVSSPRRHHLSRGHFDSTLPGAPLTVSTTLSRADYGHHNHPANHHATTAMCTTAENFGNHNHHTTTANQNNHQHITTRNHHNTTCQGVTGSIVVRLRGSPVPQSNVHGDMITTGTETLKRCVSDSDRPINIDSPSPKHTQDNGDDVIDVELYQKRQKMKVNGGRAEVNGDGSGLDSCQSPSPPMPVINNVFSLAPYKAYLEAAGMLSPPVRGSQRTDHDPSGHCVFKPETQSDPHRHHQHRQETGPTSDPHRPERDPKREEEKPVSINHRIDNHVVRPALEQQRPVVEQRILGTVVRSDTTQKKPVVSVFSEPLQEPEREVDVKTDHDMQTKVVKEEEEEEPEQEPEREVDVKTDHDMQTKVVKEEEEEEPEQEPEREVDVKTDHDMQTKVVKEEEEEEPEQEPEREVDVKTDHDMQTKVVKEEEEEEPEQEPEREVDVKTDHDMQTKVVKEEEEEEEEMEAAAATETSVFVHDLTVGVIKKCESDKLDSKLSIASDKYISIMSATDVSQCKAETSNRCVMEGSFTYNVHHHQPLTQHQPRSNHQPNHHPSQPQSDHHPSQPRANHQPNHHPSQPQSNHQPNHHQSQHQSNHQPNHHQSQHQSNHQPNHHQSQHQSNHQPNHHQSQHQSNHQPNHHPSQPLSNHQPNHHPSQPQSDHHPSQPRANHQPIHHQSQPLSNHQPNHHPSQPLSNHQPNHHPSQPLSNHQPNHHQSQPLSDHYPPNPPQPHLRPKSTTPPQPLSIRMLGAFTHNVHHPPQAHHTPYDQIATLHPKSSTPPQSTNPAATKLNLQNIPPQCLKLSTYKIVLPDNMLRAVAPSPCSTEVPQSPTDPTAVAKSLSDSIYSSRPARQHFLELHLLLCNLVSSCVSHTPPTELQTWLSQLDISLTAISPPKAQKVTSLLGSEAREVWLRGPETQAALQNVLQRLGQYVAQKQCPFPHVMRTGAVFVPMLVVKELLFPQVQGAYIDQVLQEHKVELRPTTLSEERHLVTLQKRPCSSKLRRLLSLKHLPNIYPDVLNLYYHSCVCKSLGVEPCDVARTPEGALCSEDRWKSSASGLCSLATNTGPCSQPTNRCDIGTQTTTSAAAGSPQHLEECISLSPSQTPSCRATASLSSQRPREDPKRGSSSSSHFKKHKRKEGKGKKKSLTKPPFVGTRNRTVLEGGGNTEQAGHQSILKNTVNQEEEEGWDGRPVGSSDDAGSDSESRDGKKRGKGDGERKGGNKLEEEEEPPATPLLEEEESNSWTCPLTLDELSSSPSNTDRASTLLSVPSYESTSTPSYKTPSSGSGSAWSQGLRTKSQSGMILKLRKVLFPEGRKGQQTRYQAVSVSDPELRRHSQPPLSDSQPLLSETEDGEDRRKRDRKGDRGEARERTRDGCLSRRMSSKFPQRGLHFGGFSSTLRHLTTFSTFSRLPSSLSSSLRRSVMKIKYCPFLSACHSSDHRRRRWVLRSAVQRARSVMKIYYPDLVGRRIQHLYEEGDGTEVWYRGLVVQVHEPHPNPLKTVFQVKYDSEPEWQYYLELLIDYKKGWLKIED</sequence>
<feature type="compositionally biased region" description="Basic and acidic residues" evidence="1">
    <location>
        <begin position="1983"/>
        <end position="2006"/>
    </location>
</feature>
<feature type="compositionally biased region" description="Acidic residues" evidence="1">
    <location>
        <begin position="1853"/>
        <end position="1869"/>
    </location>
</feature>
<feature type="region of interest" description="Disordered" evidence="1">
    <location>
        <begin position="1729"/>
        <end position="1926"/>
    </location>
</feature>
<feature type="compositionally biased region" description="Low complexity" evidence="1">
    <location>
        <begin position="132"/>
        <end position="141"/>
    </location>
</feature>
<dbReference type="RefSeq" id="XP_038841189.1">
    <property type="nucleotide sequence ID" value="XM_038985261.1"/>
</dbReference>
<feature type="compositionally biased region" description="Basic and acidic residues" evidence="1">
    <location>
        <begin position="976"/>
        <end position="995"/>
    </location>
</feature>
<feature type="compositionally biased region" description="Basic and acidic residues" evidence="1">
    <location>
        <begin position="1005"/>
        <end position="1024"/>
    </location>
</feature>
<feature type="region of interest" description="Disordered" evidence="1">
    <location>
        <begin position="41"/>
        <end position="62"/>
    </location>
</feature>
<dbReference type="Proteomes" id="UP000808372">
    <property type="component" value="Unplaced"/>
</dbReference>
<feature type="compositionally biased region" description="Pro residues" evidence="1">
    <location>
        <begin position="1351"/>
        <end position="1369"/>
    </location>
</feature>
<feature type="compositionally biased region" description="Polar residues" evidence="1">
    <location>
        <begin position="1301"/>
        <end position="1346"/>
    </location>
</feature>
<dbReference type="KEGG" id="snh:120039941"/>
<feature type="compositionally biased region" description="Basic and acidic residues" evidence="1">
    <location>
        <begin position="1034"/>
        <end position="1053"/>
    </location>
</feature>
<proteinExistence type="predicted"/>